<keyword evidence="2" id="KW-1185">Reference proteome</keyword>
<comment type="caution">
    <text evidence="1">The sequence shown here is derived from an EMBL/GenBank/DDBJ whole genome shotgun (WGS) entry which is preliminary data.</text>
</comment>
<dbReference type="EMBL" id="CM047901">
    <property type="protein sequence ID" value="KAJ0097949.1"/>
    <property type="molecule type" value="Genomic_DNA"/>
</dbReference>
<dbReference type="Proteomes" id="UP001164250">
    <property type="component" value="Chromosome 5"/>
</dbReference>
<accession>A0ACC1BG59</accession>
<evidence type="ECO:0000313" key="2">
    <source>
        <dbReference type="Proteomes" id="UP001164250"/>
    </source>
</evidence>
<evidence type="ECO:0000313" key="1">
    <source>
        <dbReference type="EMBL" id="KAJ0097949.1"/>
    </source>
</evidence>
<sequence>MATTMLRKDYPPKPSPADEQTTEIPPTKRNCWQRLREKVCGKKSSQVQVANGENTTSSGTAAPGHKKQEKIINGQPERRNGNPGSGDKPEVSGGSDKDNSPKPLSSAKRPLPLPNNQENRYASPSEKSSGPRIGEKKTASSLPKASGSSAQDAKANTDSSLKQGYQLHNEQESRYRVPEEKSSESHGVGDKKVDSKQPEALGSTIQDAKAKNGSSLTPGHILQKKQESSYRVPKEKSSGSHGVGDKKVDSKQPEALGSTIQDAKAKNGSSLIPGHILQNRQESSYRVPAEKSSGSHGVGDKKVDSKQPEALGSTIQDAKAKNGSSLIPGHILQNKQESSYRIPAEKSSGSNGVGDRNVDSKQPEALGISAQDAKTKPVSSLVPGHLLPNKQEISYASPGEKSKGSPGAGDRKMDSKLPETLGSYVQDAKPKTGSSLVPGHLFQNKQENSYASPAEKSKESPGSENRKKDSKLPETGSSVQDAKAKTRSSHKPGHLLQNNQENSYGSRGIGNKQVYSKLPDASGSSHQDAKSKTVTSLKPELQNKKENSYGRPGVGEKKMDSKLPEDLRISDQNAKAKTVSTIKPDHLLQNKQGTSSPEQLVHNAPPRGDVKQEDINKNGKCKDPKPQKLTISGFEHSSEEQGKANLPARNEKQKDIVKHPSYKNVDNMTTKSLVAPTSSEQQKDIQPIIETEVTRKFQPDPSPSDIQPIIETKATEKLQPDSPPADIQPIVETNATEKLQPDPPPADIQPITETKAT</sequence>
<gene>
    <name evidence="1" type="ORF">Patl1_27613</name>
</gene>
<reference evidence="2" key="1">
    <citation type="journal article" date="2023" name="G3 (Bethesda)">
        <title>Genome assembly and association tests identify interacting loci associated with vigor, precocity, and sex in interspecific pistachio rootstocks.</title>
        <authorList>
            <person name="Palmer W."/>
            <person name="Jacygrad E."/>
            <person name="Sagayaradj S."/>
            <person name="Cavanaugh K."/>
            <person name="Han R."/>
            <person name="Bertier L."/>
            <person name="Beede B."/>
            <person name="Kafkas S."/>
            <person name="Golino D."/>
            <person name="Preece J."/>
            <person name="Michelmore R."/>
        </authorList>
    </citation>
    <scope>NUCLEOTIDE SEQUENCE [LARGE SCALE GENOMIC DNA]</scope>
</reference>
<organism evidence="1 2">
    <name type="scientific">Pistacia atlantica</name>
    <dbReference type="NCBI Taxonomy" id="434234"/>
    <lineage>
        <taxon>Eukaryota</taxon>
        <taxon>Viridiplantae</taxon>
        <taxon>Streptophyta</taxon>
        <taxon>Embryophyta</taxon>
        <taxon>Tracheophyta</taxon>
        <taxon>Spermatophyta</taxon>
        <taxon>Magnoliopsida</taxon>
        <taxon>eudicotyledons</taxon>
        <taxon>Gunneridae</taxon>
        <taxon>Pentapetalae</taxon>
        <taxon>rosids</taxon>
        <taxon>malvids</taxon>
        <taxon>Sapindales</taxon>
        <taxon>Anacardiaceae</taxon>
        <taxon>Pistacia</taxon>
    </lineage>
</organism>
<proteinExistence type="predicted"/>
<protein>
    <submittedName>
        <fullName evidence="1">Uncharacterized protein</fullName>
    </submittedName>
</protein>
<name>A0ACC1BG59_9ROSI</name>